<feature type="chain" id="PRO_5035307098" description="Secreted protein" evidence="2">
    <location>
        <begin position="20"/>
        <end position="238"/>
    </location>
</feature>
<feature type="signal peptide" evidence="2">
    <location>
        <begin position="1"/>
        <end position="19"/>
    </location>
</feature>
<evidence type="ECO:0008006" key="5">
    <source>
        <dbReference type="Google" id="ProtNLM"/>
    </source>
</evidence>
<feature type="region of interest" description="Disordered" evidence="1">
    <location>
        <begin position="210"/>
        <end position="238"/>
    </location>
</feature>
<evidence type="ECO:0000256" key="2">
    <source>
        <dbReference type="SAM" id="SignalP"/>
    </source>
</evidence>
<evidence type="ECO:0000313" key="3">
    <source>
        <dbReference type="EMBL" id="CAH0101197.1"/>
    </source>
</evidence>
<reference evidence="3" key="1">
    <citation type="submission" date="2021-11" db="EMBL/GenBank/DDBJ databases">
        <authorList>
            <person name="Schell T."/>
        </authorList>
    </citation>
    <scope>NUCLEOTIDE SEQUENCE</scope>
    <source>
        <strain evidence="3">M5</strain>
    </source>
</reference>
<dbReference type="Proteomes" id="UP000789390">
    <property type="component" value="Unassembled WGS sequence"/>
</dbReference>
<proteinExistence type="predicted"/>
<dbReference type="EMBL" id="CAKKLH010000054">
    <property type="protein sequence ID" value="CAH0101197.1"/>
    <property type="molecule type" value="Genomic_DNA"/>
</dbReference>
<evidence type="ECO:0000313" key="4">
    <source>
        <dbReference type="Proteomes" id="UP000789390"/>
    </source>
</evidence>
<keyword evidence="2" id="KW-0732">Signal</keyword>
<keyword evidence="4" id="KW-1185">Reference proteome</keyword>
<organism evidence="3 4">
    <name type="scientific">Daphnia galeata</name>
    <dbReference type="NCBI Taxonomy" id="27404"/>
    <lineage>
        <taxon>Eukaryota</taxon>
        <taxon>Metazoa</taxon>
        <taxon>Ecdysozoa</taxon>
        <taxon>Arthropoda</taxon>
        <taxon>Crustacea</taxon>
        <taxon>Branchiopoda</taxon>
        <taxon>Diplostraca</taxon>
        <taxon>Cladocera</taxon>
        <taxon>Anomopoda</taxon>
        <taxon>Daphniidae</taxon>
        <taxon>Daphnia</taxon>
    </lineage>
</organism>
<dbReference type="AlphaFoldDB" id="A0A8J2REF3"/>
<feature type="compositionally biased region" description="Low complexity" evidence="1">
    <location>
        <begin position="210"/>
        <end position="225"/>
    </location>
</feature>
<name>A0A8J2REF3_9CRUS</name>
<protein>
    <recommendedName>
        <fullName evidence="5">Secreted protein</fullName>
    </recommendedName>
</protein>
<accession>A0A8J2REF3</accession>
<dbReference type="OrthoDB" id="6361352at2759"/>
<sequence>MSKLLAVILFIGVLSSVSARFNPHEGPLLSPLTSFTFTVSTVTTEKKTSCFITTGDVSQCRRKRGIEEVPSIVQDDVKLQILPSATYLLETTAVPKGRSLSALDFYNAQKVYSSMDDSYFNSQNVFRQLATRGRNNVISVGDCGMSTVNFSQFLSCLGMTVQQTTTLTATFTETVVSSSGYTTFTVAGCTPAGFPYEYCPNIVENTGTDAADSGAIAPAPASGSDTPSENSSPSVSRV</sequence>
<comment type="caution">
    <text evidence="3">The sequence shown here is derived from an EMBL/GenBank/DDBJ whole genome shotgun (WGS) entry which is preliminary data.</text>
</comment>
<evidence type="ECO:0000256" key="1">
    <source>
        <dbReference type="SAM" id="MobiDB-lite"/>
    </source>
</evidence>
<feature type="compositionally biased region" description="Polar residues" evidence="1">
    <location>
        <begin position="226"/>
        <end position="238"/>
    </location>
</feature>
<gene>
    <name evidence="3" type="ORF">DGAL_LOCUS3525</name>
</gene>